<protein>
    <submittedName>
        <fullName evidence="1">Uncharacterized protein</fullName>
    </submittedName>
</protein>
<gene>
    <name evidence="1" type="ORF">AEK19_MT1195</name>
</gene>
<evidence type="ECO:0000313" key="1">
    <source>
        <dbReference type="EMBL" id="ART31407.1"/>
    </source>
</evidence>
<keyword evidence="1" id="KW-0496">Mitochondrion</keyword>
<proteinExistence type="predicted"/>
<dbReference type="EMBL" id="KY774314">
    <property type="protein sequence ID" value="ART31407.1"/>
    <property type="molecule type" value="Genomic_DNA"/>
</dbReference>
<name>A0A1Y0B1Y5_9LAMI</name>
<sequence length="33" mass="4002">MKSSQFYASKPFRTSLYGITAYYFYAERPRKSR</sequence>
<geneLocation type="mitochondrion" evidence="1"/>
<dbReference type="AlphaFoldDB" id="A0A1Y0B1Y5"/>
<accession>A0A1Y0B1Y5</accession>
<organism evidence="1">
    <name type="scientific">Utricularia reniformis</name>
    <dbReference type="NCBI Taxonomy" id="192314"/>
    <lineage>
        <taxon>Eukaryota</taxon>
        <taxon>Viridiplantae</taxon>
        <taxon>Streptophyta</taxon>
        <taxon>Embryophyta</taxon>
        <taxon>Tracheophyta</taxon>
        <taxon>Spermatophyta</taxon>
        <taxon>Magnoliopsida</taxon>
        <taxon>eudicotyledons</taxon>
        <taxon>Gunneridae</taxon>
        <taxon>Pentapetalae</taxon>
        <taxon>asterids</taxon>
        <taxon>lamiids</taxon>
        <taxon>Lamiales</taxon>
        <taxon>Lentibulariaceae</taxon>
        <taxon>Utricularia</taxon>
    </lineage>
</organism>
<reference evidence="1" key="1">
    <citation type="submission" date="2017-03" db="EMBL/GenBank/DDBJ databases">
        <title>The mitochondrial genome of the carnivorous plant Utricularia reniformis (Lentibulariaceae): structure, comparative analysis and evolutionary landmarks.</title>
        <authorList>
            <person name="Silva S.R."/>
            <person name="Alvarenga D.O."/>
            <person name="Michael T.P."/>
            <person name="Miranda V.F.O."/>
            <person name="Varani A.M."/>
        </authorList>
    </citation>
    <scope>NUCLEOTIDE SEQUENCE</scope>
</reference>